<evidence type="ECO:0000313" key="1">
    <source>
        <dbReference type="EMBL" id="KAI9898891.1"/>
    </source>
</evidence>
<dbReference type="EMBL" id="CM047944">
    <property type="protein sequence ID" value="KAI9898891.1"/>
    <property type="molecule type" value="Genomic_DNA"/>
</dbReference>
<keyword evidence="2" id="KW-1185">Reference proteome</keyword>
<proteinExistence type="predicted"/>
<dbReference type="Proteomes" id="UP001163324">
    <property type="component" value="Chromosome 5"/>
</dbReference>
<accession>A0ACC0UXU5</accession>
<comment type="caution">
    <text evidence="1">The sequence shown here is derived from an EMBL/GenBank/DDBJ whole genome shotgun (WGS) entry which is preliminary data.</text>
</comment>
<gene>
    <name evidence="1" type="ORF">N3K66_005352</name>
</gene>
<protein>
    <submittedName>
        <fullName evidence="1">Uncharacterized protein</fullName>
    </submittedName>
</protein>
<name>A0ACC0UXU5_9HYPO</name>
<sequence length="510" mass="53856">MTEHAQTLERRFSPFSLLSLAFVICQSWLGWSVTFPVALSAGGGPGVFYGYLVSTAACAIIACGLAEQASAFPTSGGQYHAAFMVASPGTRRAASFFTGAFGLIAWALLTVSATIYVAQIIMALASFSHPDFVPARWQTTLVFFAVQAACAAVPCFLARLLPRLETFWFWSSILGAGAGLVVLLVTGCSKSGRGDARTVFVEHENRTGWPDGLAFLLGVGQAMYPYLGIDAATHISEEVHRPERVVPRVIGLTILIGFVTAVPFVLAILLSATDLGAVAASLVPLLTAFHQATGNPAAAKCYVAWVLVNYFGASMSCMTTTGRLAWSFARDGGLPWSPALSAVHPALGMPVRATAASCVFCMLYGLIYIGSSVAFNGFVASAVLAMHVSYAIPQATALARGRRDTLPPGRPVDLGRFGWFCNAFTVGWVALYAVLFCFPLGLPVEAGDMNYVGVVVVGVAVALCGIWFVGGKRETYIGPAADLVAEMSRASMDQARSDGIRDDADVHASK</sequence>
<reference evidence="1" key="1">
    <citation type="submission" date="2022-10" db="EMBL/GenBank/DDBJ databases">
        <title>Complete Genome of Trichothecium roseum strain YXFP-22015, a Plant Pathogen Isolated from Citrus.</title>
        <authorList>
            <person name="Wang Y."/>
            <person name="Zhu L."/>
        </authorList>
    </citation>
    <scope>NUCLEOTIDE SEQUENCE</scope>
    <source>
        <strain evidence="1">YXFP-22015</strain>
    </source>
</reference>
<evidence type="ECO:0000313" key="2">
    <source>
        <dbReference type="Proteomes" id="UP001163324"/>
    </source>
</evidence>
<organism evidence="1 2">
    <name type="scientific">Trichothecium roseum</name>
    <dbReference type="NCBI Taxonomy" id="47278"/>
    <lineage>
        <taxon>Eukaryota</taxon>
        <taxon>Fungi</taxon>
        <taxon>Dikarya</taxon>
        <taxon>Ascomycota</taxon>
        <taxon>Pezizomycotina</taxon>
        <taxon>Sordariomycetes</taxon>
        <taxon>Hypocreomycetidae</taxon>
        <taxon>Hypocreales</taxon>
        <taxon>Hypocreales incertae sedis</taxon>
        <taxon>Trichothecium</taxon>
    </lineage>
</organism>